<dbReference type="InterPro" id="IPR001461">
    <property type="entry name" value="Aspartic_peptidase_A1"/>
</dbReference>
<keyword evidence="6 10" id="KW-0064">Aspartyl protease</keyword>
<dbReference type="Pfam" id="PF14543">
    <property type="entry name" value="TAXi_N"/>
    <property type="match status" value="1"/>
</dbReference>
<dbReference type="OMA" id="TYKTFSC"/>
<dbReference type="GO" id="GO:0005576">
    <property type="term" value="C:extracellular region"/>
    <property type="evidence" value="ECO:0007669"/>
    <property type="project" value="UniProtKB-SubCell"/>
</dbReference>
<keyword evidence="5 11" id="KW-0732">Signal</keyword>
<accession>A0A803M3T4</accession>
<evidence type="ECO:0000256" key="1">
    <source>
        <dbReference type="ARBA" id="ARBA00004613"/>
    </source>
</evidence>
<feature type="chain" id="PRO_5031132605" description="Peptidase A1 domain-containing protein" evidence="11">
    <location>
        <begin position="25"/>
        <end position="447"/>
    </location>
</feature>
<gene>
    <name evidence="13" type="primary">LOC110733696</name>
</gene>
<proteinExistence type="inferred from homology"/>
<dbReference type="Proteomes" id="UP000596660">
    <property type="component" value="Unplaced"/>
</dbReference>
<dbReference type="InterPro" id="IPR021109">
    <property type="entry name" value="Peptidase_aspartic_dom_sf"/>
</dbReference>
<evidence type="ECO:0000256" key="7">
    <source>
        <dbReference type="ARBA" id="ARBA00022801"/>
    </source>
</evidence>
<dbReference type="InterPro" id="IPR051708">
    <property type="entry name" value="Plant_Aspart_Prot_A1"/>
</dbReference>
<evidence type="ECO:0000256" key="2">
    <source>
        <dbReference type="ARBA" id="ARBA00007447"/>
    </source>
</evidence>
<reference evidence="13" key="2">
    <citation type="submission" date="2021-03" db="UniProtKB">
        <authorList>
            <consortium name="EnsemblPlants"/>
        </authorList>
    </citation>
    <scope>IDENTIFICATION</scope>
</reference>
<dbReference type="AlphaFoldDB" id="A0A803M3T4"/>
<dbReference type="PANTHER" id="PTHR47967">
    <property type="entry name" value="OS07G0603500 PROTEIN-RELATED"/>
    <property type="match status" value="1"/>
</dbReference>
<evidence type="ECO:0000313" key="14">
    <source>
        <dbReference type="Proteomes" id="UP000596660"/>
    </source>
</evidence>
<feature type="active site" evidence="9">
    <location>
        <position position="109"/>
    </location>
</feature>
<keyword evidence="3" id="KW-0964">Secreted</keyword>
<dbReference type="SUPFAM" id="SSF50630">
    <property type="entry name" value="Acid proteases"/>
    <property type="match status" value="1"/>
</dbReference>
<dbReference type="InterPro" id="IPR032861">
    <property type="entry name" value="TAXi_N"/>
</dbReference>
<evidence type="ECO:0000256" key="10">
    <source>
        <dbReference type="RuleBase" id="RU000454"/>
    </source>
</evidence>
<evidence type="ECO:0000259" key="12">
    <source>
        <dbReference type="PROSITE" id="PS51767"/>
    </source>
</evidence>
<protein>
    <recommendedName>
        <fullName evidence="12">Peptidase A1 domain-containing protein</fullName>
    </recommendedName>
</protein>
<dbReference type="EnsemblPlants" id="AUR62022883-RA">
    <property type="protein sequence ID" value="AUR62022883-RA:cds"/>
    <property type="gene ID" value="AUR62022883"/>
</dbReference>
<evidence type="ECO:0000256" key="11">
    <source>
        <dbReference type="SAM" id="SignalP"/>
    </source>
</evidence>
<comment type="subcellular location">
    <subcellularLocation>
        <location evidence="1">Secreted</location>
    </subcellularLocation>
</comment>
<keyword evidence="14" id="KW-1185">Reference proteome</keyword>
<evidence type="ECO:0000256" key="5">
    <source>
        <dbReference type="ARBA" id="ARBA00022729"/>
    </source>
</evidence>
<dbReference type="PROSITE" id="PS51767">
    <property type="entry name" value="PEPTIDASE_A1"/>
    <property type="match status" value="1"/>
</dbReference>
<evidence type="ECO:0000256" key="4">
    <source>
        <dbReference type="ARBA" id="ARBA00022670"/>
    </source>
</evidence>
<evidence type="ECO:0000313" key="13">
    <source>
        <dbReference type="EnsemblPlants" id="AUR62022883-RA:cds"/>
    </source>
</evidence>
<dbReference type="GO" id="GO:0004190">
    <property type="term" value="F:aspartic-type endopeptidase activity"/>
    <property type="evidence" value="ECO:0007669"/>
    <property type="project" value="UniProtKB-KW"/>
</dbReference>
<dbReference type="InterPro" id="IPR034161">
    <property type="entry name" value="Pepsin-like_plant"/>
</dbReference>
<comment type="similarity">
    <text evidence="2 10">Belongs to the peptidase A1 family.</text>
</comment>
<name>A0A803M3T4_CHEQI</name>
<dbReference type="PRINTS" id="PR00792">
    <property type="entry name" value="PEPSIN"/>
</dbReference>
<dbReference type="InterPro" id="IPR001969">
    <property type="entry name" value="Aspartic_peptidase_AS"/>
</dbReference>
<dbReference type="Gene3D" id="2.40.70.10">
    <property type="entry name" value="Acid Proteases"/>
    <property type="match status" value="2"/>
</dbReference>
<dbReference type="InterPro" id="IPR033121">
    <property type="entry name" value="PEPTIDASE_A1"/>
</dbReference>
<evidence type="ECO:0000256" key="8">
    <source>
        <dbReference type="ARBA" id="ARBA00023180"/>
    </source>
</evidence>
<dbReference type="PANTHER" id="PTHR47967:SF128">
    <property type="entry name" value="ASPARTIC PROTEINASE CDR1-LIKE"/>
    <property type="match status" value="1"/>
</dbReference>
<evidence type="ECO:0000256" key="6">
    <source>
        <dbReference type="ARBA" id="ARBA00022750"/>
    </source>
</evidence>
<dbReference type="CDD" id="cd05476">
    <property type="entry name" value="pepsin_A_like_plant"/>
    <property type="match status" value="1"/>
</dbReference>
<organism evidence="13 14">
    <name type="scientific">Chenopodium quinoa</name>
    <name type="common">Quinoa</name>
    <dbReference type="NCBI Taxonomy" id="63459"/>
    <lineage>
        <taxon>Eukaryota</taxon>
        <taxon>Viridiplantae</taxon>
        <taxon>Streptophyta</taxon>
        <taxon>Embryophyta</taxon>
        <taxon>Tracheophyta</taxon>
        <taxon>Spermatophyta</taxon>
        <taxon>Magnoliopsida</taxon>
        <taxon>eudicotyledons</taxon>
        <taxon>Gunneridae</taxon>
        <taxon>Pentapetalae</taxon>
        <taxon>Caryophyllales</taxon>
        <taxon>Chenopodiaceae</taxon>
        <taxon>Chenopodioideae</taxon>
        <taxon>Atripliceae</taxon>
        <taxon>Chenopodium</taxon>
    </lineage>
</organism>
<feature type="signal peptide" evidence="11">
    <location>
        <begin position="1"/>
        <end position="24"/>
    </location>
</feature>
<feature type="active site" evidence="9">
    <location>
        <position position="328"/>
    </location>
</feature>
<dbReference type="FunFam" id="2.40.70.10:FF:000050">
    <property type="entry name" value="Aspartic proteinase CDR1"/>
    <property type="match status" value="1"/>
</dbReference>
<dbReference type="Pfam" id="PF14541">
    <property type="entry name" value="TAXi_C"/>
    <property type="match status" value="1"/>
</dbReference>
<dbReference type="GO" id="GO:0006508">
    <property type="term" value="P:proteolysis"/>
    <property type="evidence" value="ECO:0007669"/>
    <property type="project" value="UniProtKB-KW"/>
</dbReference>
<keyword evidence="7 10" id="KW-0378">Hydrolase</keyword>
<dbReference type="InterPro" id="IPR032799">
    <property type="entry name" value="TAXi_C"/>
</dbReference>
<keyword evidence="8" id="KW-0325">Glycoprotein</keyword>
<dbReference type="PROSITE" id="PS00141">
    <property type="entry name" value="ASP_PROTEASE"/>
    <property type="match status" value="1"/>
</dbReference>
<evidence type="ECO:0000256" key="3">
    <source>
        <dbReference type="ARBA" id="ARBA00022525"/>
    </source>
</evidence>
<reference evidence="13" key="1">
    <citation type="journal article" date="2017" name="Nature">
        <title>The genome of Chenopodium quinoa.</title>
        <authorList>
            <person name="Jarvis D.E."/>
            <person name="Ho Y.S."/>
            <person name="Lightfoot D.J."/>
            <person name="Schmoeckel S.M."/>
            <person name="Li B."/>
            <person name="Borm T.J.A."/>
            <person name="Ohyanagi H."/>
            <person name="Mineta K."/>
            <person name="Michell C.T."/>
            <person name="Saber N."/>
            <person name="Kharbatia N.M."/>
            <person name="Rupper R.R."/>
            <person name="Sharp A.R."/>
            <person name="Dally N."/>
            <person name="Boughton B.A."/>
            <person name="Woo Y.H."/>
            <person name="Gao G."/>
            <person name="Schijlen E.G.W.M."/>
            <person name="Guo X."/>
            <person name="Momin A.A."/>
            <person name="Negrao S."/>
            <person name="Al-Babili S."/>
            <person name="Gehring C."/>
            <person name="Roessner U."/>
            <person name="Jung C."/>
            <person name="Murphy K."/>
            <person name="Arold S.T."/>
            <person name="Gojobori T."/>
            <person name="van der Linden C.G."/>
            <person name="van Loo E.N."/>
            <person name="Jellen E.N."/>
            <person name="Maughan P.J."/>
            <person name="Tester M."/>
        </authorList>
    </citation>
    <scope>NUCLEOTIDE SEQUENCE [LARGE SCALE GENOMIC DNA]</scope>
    <source>
        <strain evidence="13">cv. PI 614886</strain>
    </source>
</reference>
<keyword evidence="4 10" id="KW-0645">Protease</keyword>
<dbReference type="SMR" id="A0A803M3T4"/>
<feature type="domain" description="Peptidase A1" evidence="12">
    <location>
        <begin position="91"/>
        <end position="439"/>
    </location>
</feature>
<dbReference type="FunFam" id="2.40.70.10:FF:000016">
    <property type="entry name" value="Probable aspartic protease At2g35615"/>
    <property type="match status" value="1"/>
</dbReference>
<evidence type="ECO:0000256" key="9">
    <source>
        <dbReference type="PIRSR" id="PIRSR601461-1"/>
    </source>
</evidence>
<dbReference type="Gramene" id="AUR62022883-RA">
    <property type="protein sequence ID" value="AUR62022883-RA:cds"/>
    <property type="gene ID" value="AUR62022883"/>
</dbReference>
<sequence length="447" mass="48880">MAKIQIFLLSLLINSLTLISPTLGALKQGFTTDLIHRDSPLSPLYNPSLDKWERVRKSIRRSFSRVSRYSLSSSVSPNDVVSEVKPARGEYLMEVYLGTPPVKQLGIVDTGSDLIWTQCQPCTQCFKQKLPIFNPRRSTTYKVQSCESKACQALDPNQGSCSRRDTCEYIYTYGDQSHTSGDVAAETFTFKSRNRGNTSSFPRISFGCGIDNSGTFSEEGSGLIGLGGGPLSLVSQLGSSIGGKFSYCLIPFAVEGNFTSKINFGTKGEVSGRGVVSTLLVQKSPETFYFLTLEGISIGNKRIPFSSSKRSSLSTNDYGSEEGNIIIDSGTTLTFLPEDTYSELSNSVKRIIRGTPVLDPSRTLDLCYQASRSLKLPNLTAHFTGADIQLRPDNTFINVSEDVVCFAFVPAQDISIFGNVAQANYLVEYDLEEGTVSFKPTDCTEGQ</sequence>